<sequence>MTRDGDLAVEWYSKGTGQGVFGYRIQYRTDTTGWTSYG</sequence>
<dbReference type="AlphaFoldDB" id="A0A183HVA6"/>
<keyword evidence="3" id="KW-1185">Reference proteome</keyword>
<evidence type="ECO:0000259" key="1">
    <source>
        <dbReference type="PROSITE" id="PS50836"/>
    </source>
</evidence>
<protein>
    <submittedName>
        <fullName evidence="4">DOMON domain-containing protein</fullName>
    </submittedName>
</protein>
<dbReference type="Proteomes" id="UP000267606">
    <property type="component" value="Unassembled WGS sequence"/>
</dbReference>
<dbReference type="PROSITE" id="PS50836">
    <property type="entry name" value="DOMON"/>
    <property type="match status" value="1"/>
</dbReference>
<evidence type="ECO:0000313" key="4">
    <source>
        <dbReference type="WBParaSite" id="OFLC_0001141801-mRNA-1"/>
    </source>
</evidence>
<accession>A0A183HVA6</accession>
<name>A0A183HVA6_9BILA</name>
<dbReference type="WBParaSite" id="OFLC_0001141801-mRNA-1">
    <property type="protein sequence ID" value="OFLC_0001141801-mRNA-1"/>
    <property type="gene ID" value="OFLC_0001141801"/>
</dbReference>
<organism evidence="4">
    <name type="scientific">Onchocerca flexuosa</name>
    <dbReference type="NCBI Taxonomy" id="387005"/>
    <lineage>
        <taxon>Eukaryota</taxon>
        <taxon>Metazoa</taxon>
        <taxon>Ecdysozoa</taxon>
        <taxon>Nematoda</taxon>
        <taxon>Chromadorea</taxon>
        <taxon>Rhabditida</taxon>
        <taxon>Spirurina</taxon>
        <taxon>Spiruromorpha</taxon>
        <taxon>Filarioidea</taxon>
        <taxon>Onchocercidae</taxon>
        <taxon>Onchocerca</taxon>
    </lineage>
</organism>
<proteinExistence type="predicted"/>
<reference evidence="4" key="1">
    <citation type="submission" date="2016-06" db="UniProtKB">
        <authorList>
            <consortium name="WormBaseParasite"/>
        </authorList>
    </citation>
    <scope>IDENTIFICATION</scope>
</reference>
<dbReference type="EMBL" id="UZAJ01016466">
    <property type="protein sequence ID" value="VDO76286.1"/>
    <property type="molecule type" value="Genomic_DNA"/>
</dbReference>
<dbReference type="STRING" id="387005.A0A183HVA6"/>
<reference evidence="2 3" key="2">
    <citation type="submission" date="2018-11" db="EMBL/GenBank/DDBJ databases">
        <authorList>
            <consortium name="Pathogen Informatics"/>
        </authorList>
    </citation>
    <scope>NUCLEOTIDE SEQUENCE [LARGE SCALE GENOMIC DNA]</scope>
</reference>
<gene>
    <name evidence="2" type="ORF">OFLC_LOCUS11420</name>
</gene>
<dbReference type="InterPro" id="IPR005018">
    <property type="entry name" value="DOMON_domain"/>
</dbReference>
<evidence type="ECO:0000313" key="3">
    <source>
        <dbReference type="Proteomes" id="UP000267606"/>
    </source>
</evidence>
<feature type="domain" description="DOMON" evidence="1">
    <location>
        <begin position="5"/>
        <end position="38"/>
    </location>
</feature>
<evidence type="ECO:0000313" key="2">
    <source>
        <dbReference type="EMBL" id="VDO76286.1"/>
    </source>
</evidence>